<evidence type="ECO:0000259" key="3">
    <source>
        <dbReference type="Pfam" id="PF00291"/>
    </source>
</evidence>
<organism evidence="4 5">
    <name type="scientific">Thalassomonas actiniarum</name>
    <dbReference type="NCBI Taxonomy" id="485447"/>
    <lineage>
        <taxon>Bacteria</taxon>
        <taxon>Pseudomonadati</taxon>
        <taxon>Pseudomonadota</taxon>
        <taxon>Gammaproteobacteria</taxon>
        <taxon>Alteromonadales</taxon>
        <taxon>Colwelliaceae</taxon>
        <taxon>Thalassomonas</taxon>
    </lineage>
</organism>
<dbReference type="GO" id="GO:0008838">
    <property type="term" value="F:diaminopropionate ammonia-lyase activity"/>
    <property type="evidence" value="ECO:0007669"/>
    <property type="project" value="UniProtKB-EC"/>
</dbReference>
<dbReference type="AlphaFoldDB" id="A0AAE9YVU1"/>
<dbReference type="Proteomes" id="UP000032568">
    <property type="component" value="Chromosome"/>
</dbReference>
<gene>
    <name evidence="4" type="ORF">SG35_011955</name>
</gene>
<evidence type="ECO:0000313" key="5">
    <source>
        <dbReference type="Proteomes" id="UP000032568"/>
    </source>
</evidence>
<dbReference type="KEGG" id="tact:SG35_011955"/>
<proteinExistence type="predicted"/>
<evidence type="ECO:0000256" key="1">
    <source>
        <dbReference type="ARBA" id="ARBA00001933"/>
    </source>
</evidence>
<dbReference type="NCBIfam" id="NF006058">
    <property type="entry name" value="PRK08206.1"/>
    <property type="match status" value="1"/>
</dbReference>
<accession>A0AAE9YVU1</accession>
<dbReference type="InterPro" id="IPR001926">
    <property type="entry name" value="TrpB-like_PALP"/>
</dbReference>
<keyword evidence="5" id="KW-1185">Reference proteome</keyword>
<feature type="domain" description="Tryptophan synthase beta chain-like PALP" evidence="3">
    <location>
        <begin position="16"/>
        <end position="330"/>
    </location>
</feature>
<dbReference type="Pfam" id="PF00291">
    <property type="entry name" value="PALP"/>
    <property type="match status" value="1"/>
</dbReference>
<sequence length="341" mass="36368">MFNCQQPKALLQACPFYRQSPLTELSYLGQNILFKDESKRMGLGSFKALGGFYALARLIALALEKQTGKAVAPEEYLSEKMLAMAKTMTFVCASAGNHGLAVAAGAKIFSARARIHLAETVPESFAARLRDKGAQVVRSGTNYEASMAAAIKDAEQTGAVHLGDGSWPGYTEIPRLVMEGYTVIAEEMRQAFQQQNNWPSHVFLQAGVGGLAAAITFMIRAHWQVQPKIIIVEPELAPCLQQSTDKGEICTVSGGVSNMGRLDCKTPSLLAFDILQHQADSFVTVSEQEAVNAAAIATDLGLATTTSGAAGLAALLKSRLVNSRSLVIITEQAASEVKATG</sequence>
<dbReference type="EMBL" id="CP059735">
    <property type="protein sequence ID" value="WDE01280.1"/>
    <property type="molecule type" value="Genomic_DNA"/>
</dbReference>
<evidence type="ECO:0000256" key="2">
    <source>
        <dbReference type="ARBA" id="ARBA00022898"/>
    </source>
</evidence>
<reference evidence="4 5" key="2">
    <citation type="journal article" date="2022" name="Mar. Drugs">
        <title>Bioassay-Guided Fractionation Leads to the Detection of Cholic Acid Generated by the Rare Thalassomonas sp.</title>
        <authorList>
            <person name="Pheiffer F."/>
            <person name="Schneider Y.K."/>
            <person name="Hansen E.H."/>
            <person name="Andersen J.H."/>
            <person name="Isaksson J."/>
            <person name="Busche T."/>
            <person name="R C."/>
            <person name="Kalinowski J."/>
            <person name="Zyl L.V."/>
            <person name="Trindade M."/>
        </authorList>
    </citation>
    <scope>NUCLEOTIDE SEQUENCE [LARGE SCALE GENOMIC DNA]</scope>
    <source>
        <strain evidence="4 5">A5K-106</strain>
    </source>
</reference>
<keyword evidence="2" id="KW-0663">Pyridoxal phosphate</keyword>
<dbReference type="PANTHER" id="PTHR42937:SF1">
    <property type="entry name" value="DIAMINOPROPIONATE AMMONIA-LYASE"/>
    <property type="match status" value="1"/>
</dbReference>
<dbReference type="Gene3D" id="3.40.50.1100">
    <property type="match status" value="2"/>
</dbReference>
<evidence type="ECO:0000313" key="4">
    <source>
        <dbReference type="EMBL" id="WDE01280.1"/>
    </source>
</evidence>
<dbReference type="EC" id="4.3.1.15" evidence="4"/>
<reference evidence="4 5" key="1">
    <citation type="journal article" date="2015" name="Genome Announc.">
        <title>Draft Genome Sequences of Marine Isolates of Thalassomonas viridans and Thalassomonas actiniarum.</title>
        <authorList>
            <person name="Olonade I."/>
            <person name="van Zyl L.J."/>
            <person name="Trindade M."/>
        </authorList>
    </citation>
    <scope>NUCLEOTIDE SEQUENCE [LARGE SCALE GENOMIC DNA]</scope>
    <source>
        <strain evidence="4 5">A5K-106</strain>
    </source>
</reference>
<comment type="cofactor">
    <cofactor evidence="1">
        <name>pyridoxal 5'-phosphate</name>
        <dbReference type="ChEBI" id="CHEBI:597326"/>
    </cofactor>
</comment>
<protein>
    <submittedName>
        <fullName evidence="4">Diaminopropionate ammonia-lyase</fullName>
        <ecNumber evidence="4">4.3.1.15</ecNumber>
    </submittedName>
</protein>
<dbReference type="InterPro" id="IPR036052">
    <property type="entry name" value="TrpB-like_PALP_sf"/>
</dbReference>
<keyword evidence="4" id="KW-0456">Lyase</keyword>
<name>A0AAE9YVU1_9GAMM</name>
<dbReference type="RefSeq" id="WP_044831282.1">
    <property type="nucleotide sequence ID" value="NZ_CP059735.1"/>
</dbReference>
<dbReference type="SUPFAM" id="SSF53686">
    <property type="entry name" value="Tryptophan synthase beta subunit-like PLP-dependent enzymes"/>
    <property type="match status" value="1"/>
</dbReference>
<dbReference type="PANTHER" id="PTHR42937">
    <property type="match status" value="1"/>
</dbReference>